<evidence type="ECO:0000256" key="14">
    <source>
        <dbReference type="SAM" id="MobiDB-lite"/>
    </source>
</evidence>
<dbReference type="SUPFAM" id="SSF49417">
    <property type="entry name" value="p53-like transcription factors"/>
    <property type="match status" value="1"/>
</dbReference>
<accession>A0A8C6F2H0</accession>
<evidence type="ECO:0000259" key="15">
    <source>
        <dbReference type="PROSITE" id="PS50254"/>
    </source>
</evidence>
<comment type="subunit">
    <text evidence="11">Member of the multicomponent NFATC transcription complex that consists of at least two components, a pre-existing cytoplasmic component NFATC2 and an inducible nuclear component NFATC1. Other members such as NFATC4, NFATC3 or members of the activating protein-1 family, MAF, GATA4 and Cbp/p300 can also bind the complex. NFATC proteins bind to DNA as monomers. Interacts with HOMER2 and HOMER3; this interaction may compete with calcineurin/PPP3CA-binding and hence prevent NFATC1 dephosphorylation and activation. Interacts with TLE6/GRG6.</text>
</comment>
<gene>
    <name evidence="16" type="primary">NFATC1</name>
</gene>
<dbReference type="Ensembl" id="ENSMMNT00015006027.1">
    <property type="protein sequence ID" value="ENSMMNP00015005492.1"/>
    <property type="gene ID" value="ENSMMNG00015004144.1"/>
</dbReference>
<dbReference type="GO" id="GO:0000978">
    <property type="term" value="F:RNA polymerase II cis-regulatory region sequence-specific DNA binding"/>
    <property type="evidence" value="ECO:0007669"/>
    <property type="project" value="TreeGrafter"/>
</dbReference>
<dbReference type="SUPFAM" id="SSF81296">
    <property type="entry name" value="E set domains"/>
    <property type="match status" value="1"/>
</dbReference>
<comment type="subcellular location">
    <subcellularLocation>
        <location evidence="2">Cytoplasm</location>
    </subcellularLocation>
    <subcellularLocation>
        <location evidence="1">Nucleus</location>
    </subcellularLocation>
</comment>
<feature type="domain" description="RHD" evidence="15">
    <location>
        <begin position="551"/>
        <end position="733"/>
    </location>
</feature>
<evidence type="ECO:0000313" key="16">
    <source>
        <dbReference type="Ensembl" id="ENSMMNP00015005492.1"/>
    </source>
</evidence>
<dbReference type="GeneTree" id="ENSGT00940000157616"/>
<name>A0A8C6F2H0_MONMO</name>
<feature type="compositionally biased region" description="Basic and acidic residues" evidence="14">
    <location>
        <begin position="27"/>
        <end position="40"/>
    </location>
</feature>
<feature type="compositionally biased region" description="Pro residues" evidence="14">
    <location>
        <begin position="940"/>
        <end position="955"/>
    </location>
</feature>
<dbReference type="InterPro" id="IPR014756">
    <property type="entry name" value="Ig_E-set"/>
</dbReference>
<feature type="compositionally biased region" description="Low complexity" evidence="14">
    <location>
        <begin position="1008"/>
        <end position="1020"/>
    </location>
</feature>
<keyword evidence="3" id="KW-0963">Cytoplasm</keyword>
<feature type="region of interest" description="Disordered" evidence="14">
    <location>
        <begin position="1"/>
        <end position="139"/>
    </location>
</feature>
<feature type="compositionally biased region" description="Polar residues" evidence="14">
    <location>
        <begin position="41"/>
        <end position="50"/>
    </location>
</feature>
<comment type="function">
    <text evidence="10">Plays a role in the inducible expression of cytokine genes in T-cells, especially in the induction of the IL-2 or IL-4 gene transcription. Also controls gene expression in embryonic cardiac cells. Could regulate not only the activation and proliferation but also the differentiation and programmed death of T-lymphocytes as well as lymphoid and non-lymphoid cells. Required for osteoclastogenesis and regulates many genes important for osteoclast differentiation and function.</text>
</comment>
<dbReference type="InterPro" id="IPR008967">
    <property type="entry name" value="p53-like_TF_DNA-bd_sf"/>
</dbReference>
<dbReference type="GO" id="GO:1905064">
    <property type="term" value="P:negative regulation of vascular associated smooth muscle cell differentiation"/>
    <property type="evidence" value="ECO:0007669"/>
    <property type="project" value="Ensembl"/>
</dbReference>
<protein>
    <recommendedName>
        <fullName evidence="12">Nuclear factor of activated T-cells, cytoplasmic 1</fullName>
    </recommendedName>
    <alternativeName>
        <fullName evidence="13">NFAT transcription complex cytosolic component</fullName>
    </alternativeName>
</protein>
<evidence type="ECO:0000256" key="13">
    <source>
        <dbReference type="ARBA" id="ARBA00083581"/>
    </source>
</evidence>
<dbReference type="GO" id="GO:0016604">
    <property type="term" value="C:nuclear body"/>
    <property type="evidence" value="ECO:0007669"/>
    <property type="project" value="Ensembl"/>
</dbReference>
<keyword evidence="9" id="KW-0539">Nucleus</keyword>
<dbReference type="GO" id="GO:0000981">
    <property type="term" value="F:DNA-binding transcription factor activity, RNA polymerase II-specific"/>
    <property type="evidence" value="ECO:0007669"/>
    <property type="project" value="TreeGrafter"/>
</dbReference>
<dbReference type="AlphaFoldDB" id="A0A8C6F2H0"/>
<dbReference type="SMART" id="SM00429">
    <property type="entry name" value="IPT"/>
    <property type="match status" value="1"/>
</dbReference>
<dbReference type="GO" id="GO:0033173">
    <property type="term" value="P:calcineurin-NFAT signaling cascade"/>
    <property type="evidence" value="ECO:0007669"/>
    <property type="project" value="Ensembl"/>
</dbReference>
<keyword evidence="7" id="KW-0238">DNA-binding</keyword>
<sequence>MSRQGGGAGAAGPAGRRGRCFPALKRQQAERGPASERDSEAPNSPAQSVTAPGRAAGRGDRGAGAHLRAPAARQPAGFPGPPQPGPATHAHAPHDASLGRAALSPGRRASAGGEASFLGRPGPARRRKTPAPPPAPPAAAAAAAAAAWMPSTSFPVPSKFPLGPPAAVCGSGETLGPSAPAGGTMKSAEEEHYSYVTSGIGSGLPLSSAHPSLPAPCHGLQTSAPGVSTAGYGAALDGGPSSYFLSSGGVRPNGAPALESPRIEITSYLGLHHGNGQFFHDADAEDVLPSSKRSPSTATLNLPSLEAYRDPSCLSPASSLSSRSCNSEASSYESSFSYPYASPQTSPWQSPCVSPKTTDPEEGFPRGLGACGLLGSPRHSPSTSPRTSVTEESWLGACTSRPSSPCNKRKHGLNGRQLPCSPHPSPTPSPQGSPRASAADAAWLGNTTQYAGSAIVAAINALSTDGSLDLGDGVPVKARRTALDHSPSVALKVEPAGEDLGATPPTSDFPPEEFPSFQHIRKGAFCDQYLSVPQHLYPWARPRSPTSYTSPSLPALDWQLPSHSGPYELRIEVQPKSHHRAHYETEGSRGAVKALAGGHPSVQLHGYMESEPLTLQLFIGTADDRLLRPHAFYQVHRITGKTVSTTSHEAILSNTKVLEIPLLPENNMRAIIDCAGILKLRNSDIELRKGETDIGRKNTRVRLVFRVHVPQPNGRTLSLQVASNPIECSQRSAQELPLVEKQSAASGPVLGGKRMVLSGHNFLQDSKVIFVEKAPDGHHIWEMEAKIDGALCKPNSLVVEIPPFRNQRITSPVQVNFYVCNGKRKRSQYQHFTYLPANVPIIKTEPSDDYEPALTCGPMSQGLSPLPKPCYGQPLALPPDPGSCLAPGFPPRPQSSTSPELHDLSCAPYGPATAGPGHGPLGLPRPVGGVLASQEAPRPAGVPPGPPQPPPPAPLQPQVSPPSSGSCSPGCRPALCPHSPSSPLPPGTQEPTRLQPCGPARPPGTGHQQQQPSEVPSSEPAATRPLPAPEVREDSNHSLAPIPVTVKREPQELDPLDLDDVNEIIRNDLSSTNLHS</sequence>
<evidence type="ECO:0000256" key="4">
    <source>
        <dbReference type="ARBA" id="ARBA00022553"/>
    </source>
</evidence>
<dbReference type="FunFam" id="2.60.40.10:FF:000040">
    <property type="entry name" value="Nuclear factor of activated T-cells, cytoplasmic, calcineurin-dependent 2"/>
    <property type="match status" value="1"/>
</dbReference>
<dbReference type="GO" id="GO:0005737">
    <property type="term" value="C:cytoplasm"/>
    <property type="evidence" value="ECO:0007669"/>
    <property type="project" value="UniProtKB-SubCell"/>
</dbReference>
<keyword evidence="17" id="KW-1185">Reference proteome</keyword>
<feature type="compositionally biased region" description="Low complexity" evidence="14">
    <location>
        <begin position="376"/>
        <end position="393"/>
    </location>
</feature>
<dbReference type="Gene3D" id="2.60.40.10">
    <property type="entry name" value="Immunoglobulins"/>
    <property type="match status" value="1"/>
</dbReference>
<evidence type="ECO:0000256" key="12">
    <source>
        <dbReference type="ARBA" id="ARBA00069726"/>
    </source>
</evidence>
<evidence type="ECO:0000256" key="9">
    <source>
        <dbReference type="ARBA" id="ARBA00023242"/>
    </source>
</evidence>
<feature type="compositionally biased region" description="Low complexity" evidence="14">
    <location>
        <begin position="956"/>
        <end position="979"/>
    </location>
</feature>
<evidence type="ECO:0000256" key="3">
    <source>
        <dbReference type="ARBA" id="ARBA00022490"/>
    </source>
</evidence>
<evidence type="ECO:0000256" key="2">
    <source>
        <dbReference type="ARBA" id="ARBA00004496"/>
    </source>
</evidence>
<evidence type="ECO:0000256" key="1">
    <source>
        <dbReference type="ARBA" id="ARBA00004123"/>
    </source>
</evidence>
<dbReference type="FunFam" id="2.60.40.340:FF:000001">
    <property type="entry name" value="Nuclear factor of activated T-cells, cytoplasmic, calcineurin-dependent 2"/>
    <property type="match status" value="1"/>
</dbReference>
<feature type="compositionally biased region" description="Polar residues" evidence="14">
    <location>
        <begin position="343"/>
        <end position="357"/>
    </location>
</feature>
<feature type="compositionally biased region" description="Gly residues" evidence="14">
    <location>
        <begin position="1"/>
        <end position="12"/>
    </location>
</feature>
<organism evidence="16 17">
    <name type="scientific">Monodon monoceros</name>
    <name type="common">Narwhal</name>
    <name type="synonym">Ceratodon monodon</name>
    <dbReference type="NCBI Taxonomy" id="40151"/>
    <lineage>
        <taxon>Eukaryota</taxon>
        <taxon>Metazoa</taxon>
        <taxon>Chordata</taxon>
        <taxon>Craniata</taxon>
        <taxon>Vertebrata</taxon>
        <taxon>Euteleostomi</taxon>
        <taxon>Mammalia</taxon>
        <taxon>Eutheria</taxon>
        <taxon>Laurasiatheria</taxon>
        <taxon>Artiodactyla</taxon>
        <taxon>Whippomorpha</taxon>
        <taxon>Cetacea</taxon>
        <taxon>Odontoceti</taxon>
        <taxon>Monodontidae</taxon>
        <taxon>Monodon</taxon>
    </lineage>
</organism>
<dbReference type="GO" id="GO:0000785">
    <property type="term" value="C:chromatin"/>
    <property type="evidence" value="ECO:0007669"/>
    <property type="project" value="Ensembl"/>
</dbReference>
<dbReference type="InterPro" id="IPR002909">
    <property type="entry name" value="IPT_dom"/>
</dbReference>
<dbReference type="PROSITE" id="PS50254">
    <property type="entry name" value="REL_2"/>
    <property type="match status" value="1"/>
</dbReference>
<feature type="region of interest" description="Disordered" evidence="14">
    <location>
        <begin position="343"/>
        <end position="438"/>
    </location>
</feature>
<dbReference type="GO" id="GO:0045944">
    <property type="term" value="P:positive regulation of transcription by RNA polymerase II"/>
    <property type="evidence" value="ECO:0007669"/>
    <property type="project" value="Ensembl"/>
</dbReference>
<keyword evidence="4" id="KW-0597">Phosphoprotein</keyword>
<evidence type="ECO:0000256" key="5">
    <source>
        <dbReference type="ARBA" id="ARBA00022737"/>
    </source>
</evidence>
<dbReference type="Pfam" id="PF00554">
    <property type="entry name" value="RHD_DNA_bind"/>
    <property type="match status" value="1"/>
</dbReference>
<feature type="compositionally biased region" description="Low complexity" evidence="14">
    <location>
        <begin position="907"/>
        <end position="939"/>
    </location>
</feature>
<evidence type="ECO:0000256" key="6">
    <source>
        <dbReference type="ARBA" id="ARBA00023015"/>
    </source>
</evidence>
<dbReference type="PANTHER" id="PTHR12533">
    <property type="entry name" value="NFAT"/>
    <property type="match status" value="1"/>
</dbReference>
<evidence type="ECO:0000256" key="7">
    <source>
        <dbReference type="ARBA" id="ARBA00023125"/>
    </source>
</evidence>
<evidence type="ECO:0000256" key="11">
    <source>
        <dbReference type="ARBA" id="ARBA00064204"/>
    </source>
</evidence>
<feature type="region of interest" description="Disordered" evidence="14">
    <location>
        <begin position="882"/>
        <end position="1059"/>
    </location>
</feature>
<dbReference type="InterPro" id="IPR008366">
    <property type="entry name" value="NFAT"/>
</dbReference>
<keyword evidence="8" id="KW-0804">Transcription</keyword>
<dbReference type="GO" id="GO:0005667">
    <property type="term" value="C:transcription regulator complex"/>
    <property type="evidence" value="ECO:0007669"/>
    <property type="project" value="TreeGrafter"/>
</dbReference>
<dbReference type="InterPro" id="IPR037059">
    <property type="entry name" value="RHD_DNA_bind_dom_sf"/>
</dbReference>
<reference evidence="16" key="2">
    <citation type="submission" date="2025-09" db="UniProtKB">
        <authorList>
            <consortium name="Ensembl"/>
        </authorList>
    </citation>
    <scope>IDENTIFICATION</scope>
</reference>
<evidence type="ECO:0000313" key="17">
    <source>
        <dbReference type="Proteomes" id="UP000694561"/>
    </source>
</evidence>
<evidence type="ECO:0000256" key="8">
    <source>
        <dbReference type="ARBA" id="ARBA00023163"/>
    </source>
</evidence>
<reference evidence="16" key="1">
    <citation type="submission" date="2025-08" db="UniProtKB">
        <authorList>
            <consortium name="Ensembl"/>
        </authorList>
    </citation>
    <scope>IDENTIFICATION</scope>
</reference>
<dbReference type="PRINTS" id="PR01789">
    <property type="entry name" value="NUCFACTORATC"/>
</dbReference>
<evidence type="ECO:0000256" key="10">
    <source>
        <dbReference type="ARBA" id="ARBA00058891"/>
    </source>
</evidence>
<feature type="compositionally biased region" description="Pro residues" evidence="14">
    <location>
        <begin position="421"/>
        <end position="431"/>
    </location>
</feature>
<dbReference type="CDD" id="cd07881">
    <property type="entry name" value="RHD-n_NFAT"/>
    <property type="match status" value="1"/>
</dbReference>
<dbReference type="InterPro" id="IPR013783">
    <property type="entry name" value="Ig-like_fold"/>
</dbReference>
<dbReference type="InterPro" id="IPR011539">
    <property type="entry name" value="RHD_DNA_bind_dom"/>
</dbReference>
<dbReference type="InterPro" id="IPR032397">
    <property type="entry name" value="RHD_dimer"/>
</dbReference>
<proteinExistence type="predicted"/>
<dbReference type="Gene3D" id="2.60.40.340">
    <property type="entry name" value="Rel homology domain (RHD), DNA-binding domain"/>
    <property type="match status" value="1"/>
</dbReference>
<dbReference type="GO" id="GO:0030346">
    <property type="term" value="F:protein phosphatase 2B binding"/>
    <property type="evidence" value="ECO:0007669"/>
    <property type="project" value="Ensembl"/>
</dbReference>
<feature type="compositionally biased region" description="Low complexity" evidence="14">
    <location>
        <begin position="64"/>
        <end position="77"/>
    </location>
</feature>
<dbReference type="Pfam" id="PF16179">
    <property type="entry name" value="RHD_dimer"/>
    <property type="match status" value="1"/>
</dbReference>
<keyword evidence="6" id="KW-0805">Transcription regulation</keyword>
<dbReference type="PANTHER" id="PTHR12533:SF5">
    <property type="entry name" value="NUCLEAR FACTOR OF ACTIVATED T-CELLS, CYTOPLASMIC 1"/>
    <property type="match status" value="1"/>
</dbReference>
<keyword evidence="5" id="KW-0677">Repeat</keyword>
<dbReference type="Proteomes" id="UP000694561">
    <property type="component" value="Unplaced"/>
</dbReference>